<dbReference type="SUPFAM" id="SSF52172">
    <property type="entry name" value="CheY-like"/>
    <property type="match status" value="1"/>
</dbReference>
<evidence type="ECO:0000256" key="12">
    <source>
        <dbReference type="SAM" id="MobiDB-lite"/>
    </source>
</evidence>
<feature type="modified residue" description="4-aspartylphosphate" evidence="11">
    <location>
        <position position="91"/>
    </location>
</feature>
<evidence type="ECO:0000256" key="3">
    <source>
        <dbReference type="ARBA" id="ARBA00022553"/>
    </source>
</evidence>
<comment type="caution">
    <text evidence="14">The sequence shown here is derived from an EMBL/GenBank/DDBJ whole genome shotgun (WGS) entry which is preliminary data.</text>
</comment>
<protein>
    <recommendedName>
        <fullName evidence="13">Response regulatory domain-containing protein</fullName>
    </recommendedName>
</protein>
<dbReference type="InterPro" id="IPR006447">
    <property type="entry name" value="Myb_dom_plants"/>
</dbReference>
<evidence type="ECO:0000259" key="13">
    <source>
        <dbReference type="PROSITE" id="PS50110"/>
    </source>
</evidence>
<dbReference type="PANTHER" id="PTHR43874">
    <property type="entry name" value="TWO-COMPONENT RESPONSE REGULATOR"/>
    <property type="match status" value="1"/>
</dbReference>
<dbReference type="GO" id="GO:0000160">
    <property type="term" value="P:phosphorelay signal transduction system"/>
    <property type="evidence" value="ECO:0007669"/>
    <property type="project" value="UniProtKB-KW"/>
</dbReference>
<gene>
    <name evidence="14" type="ORF">VNO77_30346</name>
</gene>
<evidence type="ECO:0000256" key="5">
    <source>
        <dbReference type="ARBA" id="ARBA00023012"/>
    </source>
</evidence>
<dbReference type="InterPro" id="IPR001789">
    <property type="entry name" value="Sig_transdc_resp-reg_receiver"/>
</dbReference>
<dbReference type="InterPro" id="IPR017053">
    <property type="entry name" value="Response_reg_B-typ_pln"/>
</dbReference>
<dbReference type="CDD" id="cd17584">
    <property type="entry name" value="REC_typeB_ARR-like"/>
    <property type="match status" value="1"/>
</dbReference>
<dbReference type="SMART" id="SM00448">
    <property type="entry name" value="REC"/>
    <property type="match status" value="1"/>
</dbReference>
<dbReference type="GO" id="GO:0003677">
    <property type="term" value="F:DNA binding"/>
    <property type="evidence" value="ECO:0007669"/>
    <property type="project" value="UniProtKB-KW"/>
</dbReference>
<evidence type="ECO:0000256" key="4">
    <source>
        <dbReference type="ARBA" id="ARBA00022864"/>
    </source>
</evidence>
<dbReference type="SUPFAM" id="SSF46689">
    <property type="entry name" value="Homeodomain-like"/>
    <property type="match status" value="1"/>
</dbReference>
<evidence type="ECO:0000256" key="6">
    <source>
        <dbReference type="ARBA" id="ARBA00023015"/>
    </source>
</evidence>
<dbReference type="PIRSF" id="PIRSF036392">
    <property type="entry name" value="RR_ARR_type-B"/>
    <property type="match status" value="1"/>
</dbReference>
<dbReference type="PROSITE" id="PS50110">
    <property type="entry name" value="RESPONSE_REGULATORY"/>
    <property type="match status" value="1"/>
</dbReference>
<evidence type="ECO:0000256" key="11">
    <source>
        <dbReference type="PROSITE-ProRule" id="PRU00169"/>
    </source>
</evidence>
<dbReference type="GO" id="GO:0005634">
    <property type="term" value="C:nucleus"/>
    <property type="evidence" value="ECO:0007669"/>
    <property type="project" value="UniProtKB-SubCell"/>
</dbReference>
<dbReference type="Proteomes" id="UP001367508">
    <property type="component" value="Unassembled WGS sequence"/>
</dbReference>
<dbReference type="FunFam" id="1.10.10.60:FF:000007">
    <property type="entry name" value="Two-component response regulator"/>
    <property type="match status" value="1"/>
</dbReference>
<proteinExistence type="inferred from homology"/>
<evidence type="ECO:0000256" key="10">
    <source>
        <dbReference type="ARBA" id="ARBA00023242"/>
    </source>
</evidence>
<evidence type="ECO:0000256" key="7">
    <source>
        <dbReference type="ARBA" id="ARBA00023125"/>
    </source>
</evidence>
<dbReference type="InterPro" id="IPR045279">
    <property type="entry name" value="ARR-like"/>
</dbReference>
<name>A0AAN9KRR4_CANGL</name>
<keyword evidence="5" id="KW-0902">Two-component regulatory system</keyword>
<dbReference type="AlphaFoldDB" id="A0AAN9KRR4"/>
<feature type="domain" description="Response regulatory" evidence="13">
    <location>
        <begin position="22"/>
        <end position="155"/>
    </location>
</feature>
<evidence type="ECO:0000313" key="14">
    <source>
        <dbReference type="EMBL" id="KAK7320663.1"/>
    </source>
</evidence>
<evidence type="ECO:0000313" key="15">
    <source>
        <dbReference type="Proteomes" id="UP001367508"/>
    </source>
</evidence>
<comment type="similarity">
    <text evidence="2">Belongs to the ARR family. Type-B subfamily.</text>
</comment>
<feature type="region of interest" description="Disordered" evidence="12">
    <location>
        <begin position="158"/>
        <end position="217"/>
    </location>
</feature>
<keyword evidence="3 11" id="KW-0597">Phosphoprotein</keyword>
<dbReference type="GO" id="GO:0009736">
    <property type="term" value="P:cytokinin-activated signaling pathway"/>
    <property type="evidence" value="ECO:0007669"/>
    <property type="project" value="UniProtKB-KW"/>
</dbReference>
<accession>A0AAN9KRR4</accession>
<dbReference type="Gene3D" id="3.40.50.2300">
    <property type="match status" value="1"/>
</dbReference>
<dbReference type="NCBIfam" id="TIGR01557">
    <property type="entry name" value="myb_SHAQKYF"/>
    <property type="match status" value="1"/>
</dbReference>
<comment type="subcellular location">
    <subcellularLocation>
        <location evidence="1">Nucleus</location>
    </subcellularLocation>
</comment>
<dbReference type="Gene3D" id="1.10.10.60">
    <property type="entry name" value="Homeodomain-like"/>
    <property type="match status" value="1"/>
</dbReference>
<evidence type="ECO:0000256" key="2">
    <source>
        <dbReference type="ARBA" id="ARBA00006015"/>
    </source>
</evidence>
<sequence>MLAKDHIMDEYNLNDQFPIGMRILAVDDDSTCLMILETLLRRCQYNVSGQNLHLEVQHFLFRSVLTTAKSAVSALELLRQSKNKFDLVISDVHMPDMDGFKLLELVGLELDLPVIMLSVNDDPKMVMKGVTHGACDYLLKPVRIEELRNIWQHVIRKKKSNKTSDQDKSNADSSIERGSVSTENSDQNGKSSKKRKDQDEDDGEEHESSHDNVDSSTNKKLRIVWNAQLHRKFVAAVSQLGIDKAVPKKILDLMNEERLTRENKYRLYLKRIRQQTNTMSAVAVSSADTSYLRMGSLSRHLPTLSGPQDFCNNAFRSCPPYGISSRSNTSVALNVHGLPPSETPQFGGASQNGIQGLPIPIGQHNTDVGASPIQNLTPLLDVKSTFYMSNKLPKLPDQIPEVTMACSPSQLLDISTNSLILKKNPQDTQGSRVYENLTSVTSSNSQFSLPLLDHGRCSDSWSSSMQSFGTSAYHTPSKHFREAIMHPTDNMSSANLQGGDLSAASSVTSLSSQSYGSLTDMHSHGVIFTNNTGQISNNVPFQGWDHHNQGGSYHSHVIGNSLISADCNVDPEGHTSMNSTFNRNLDFSFCDPLQMKHNGVMGLSEETSLKSQEGYNTNLQKSENSCITDNNLGSLEDLVSAMMKQHFWILDRAIYSLIPPLFVLNLMMLHVNPLGDVFCTLPLPFCPCPSSNNIGHVMQKQDKVENQFSHQRPYYHIRTLHEVGIGVAREQAYIDCISVKELNVSKGHSCPIRNLFQWGEKKKLVVLVVPQYRL</sequence>
<organism evidence="14 15">
    <name type="scientific">Canavalia gladiata</name>
    <name type="common">Sword bean</name>
    <name type="synonym">Dolichos gladiatus</name>
    <dbReference type="NCBI Taxonomy" id="3824"/>
    <lineage>
        <taxon>Eukaryota</taxon>
        <taxon>Viridiplantae</taxon>
        <taxon>Streptophyta</taxon>
        <taxon>Embryophyta</taxon>
        <taxon>Tracheophyta</taxon>
        <taxon>Spermatophyta</taxon>
        <taxon>Magnoliopsida</taxon>
        <taxon>eudicotyledons</taxon>
        <taxon>Gunneridae</taxon>
        <taxon>Pentapetalae</taxon>
        <taxon>rosids</taxon>
        <taxon>fabids</taxon>
        <taxon>Fabales</taxon>
        <taxon>Fabaceae</taxon>
        <taxon>Papilionoideae</taxon>
        <taxon>50 kb inversion clade</taxon>
        <taxon>NPAAA clade</taxon>
        <taxon>indigoferoid/millettioid clade</taxon>
        <taxon>Phaseoleae</taxon>
        <taxon>Canavalia</taxon>
    </lineage>
</organism>
<reference evidence="14 15" key="1">
    <citation type="submission" date="2024-01" db="EMBL/GenBank/DDBJ databases">
        <title>The genomes of 5 underutilized Papilionoideae crops provide insights into root nodulation and disease resistanc.</title>
        <authorList>
            <person name="Jiang F."/>
        </authorList>
    </citation>
    <scope>NUCLEOTIDE SEQUENCE [LARGE SCALE GENOMIC DNA]</scope>
    <source>
        <strain evidence="14">LVBAO_FW01</strain>
        <tissue evidence="14">Leaves</tissue>
    </source>
</reference>
<keyword evidence="8" id="KW-0010">Activator</keyword>
<dbReference type="PANTHER" id="PTHR43874:SF210">
    <property type="entry name" value="TWO-COMPONENT RESPONSE REGULATOR"/>
    <property type="match status" value="1"/>
</dbReference>
<evidence type="ECO:0000256" key="9">
    <source>
        <dbReference type="ARBA" id="ARBA00023163"/>
    </source>
</evidence>
<evidence type="ECO:0000256" key="8">
    <source>
        <dbReference type="ARBA" id="ARBA00023159"/>
    </source>
</evidence>
<keyword evidence="10" id="KW-0539">Nucleus</keyword>
<keyword evidence="7" id="KW-0238">DNA-binding</keyword>
<feature type="compositionally biased region" description="Polar residues" evidence="12">
    <location>
        <begin position="179"/>
        <end position="190"/>
    </location>
</feature>
<keyword evidence="15" id="KW-1185">Reference proteome</keyword>
<keyword evidence="6" id="KW-0805">Transcription regulation</keyword>
<dbReference type="GO" id="GO:0003700">
    <property type="term" value="F:DNA-binding transcription factor activity"/>
    <property type="evidence" value="ECO:0007669"/>
    <property type="project" value="InterPro"/>
</dbReference>
<dbReference type="InterPro" id="IPR011006">
    <property type="entry name" value="CheY-like_superfamily"/>
</dbReference>
<dbReference type="Pfam" id="PF00072">
    <property type="entry name" value="Response_reg"/>
    <property type="match status" value="1"/>
</dbReference>
<dbReference type="EMBL" id="JAYMYQ010000007">
    <property type="protein sequence ID" value="KAK7320663.1"/>
    <property type="molecule type" value="Genomic_DNA"/>
</dbReference>
<dbReference type="InterPro" id="IPR009057">
    <property type="entry name" value="Homeodomain-like_sf"/>
</dbReference>
<keyword evidence="4" id="KW-0932">Cytokinin signaling pathway</keyword>
<evidence type="ECO:0000256" key="1">
    <source>
        <dbReference type="ARBA" id="ARBA00004123"/>
    </source>
</evidence>
<keyword evidence="9" id="KW-0804">Transcription</keyword>